<dbReference type="SUPFAM" id="SSF53335">
    <property type="entry name" value="S-adenosyl-L-methionine-dependent methyltransferases"/>
    <property type="match status" value="1"/>
</dbReference>
<sequence>MSDDRRIDQSWYDSSTYFDGDTEHLMDLGSRFQRYRIEKVLEIADPEPSDRVVDFGCGWGTFEWVLGHRVKEIIGIDFSARSIELCNERLARDPNPAVRFLQADAGATGLDDDSCDLVICADLFEHLYPEDSARVALEAFRILRPGGRFSVWTPHRGHILEVLKNNSIVLKPDPSHVDYKSMRVMKSLLVGAGFEIERAYYAPSHLPGLKAAERLLQRAVPLLRRRIAVLGRKPIRGVDDPGR</sequence>
<dbReference type="EMBL" id="JBBHLI010000002">
    <property type="protein sequence ID" value="MEK9500169.1"/>
    <property type="molecule type" value="Genomic_DNA"/>
</dbReference>
<dbReference type="GO" id="GO:0008168">
    <property type="term" value="F:methyltransferase activity"/>
    <property type="evidence" value="ECO:0007669"/>
    <property type="project" value="UniProtKB-KW"/>
</dbReference>
<dbReference type="CDD" id="cd02440">
    <property type="entry name" value="AdoMet_MTases"/>
    <property type="match status" value="1"/>
</dbReference>
<dbReference type="RefSeq" id="WP_405285033.1">
    <property type="nucleotide sequence ID" value="NZ_CP144380.1"/>
</dbReference>
<evidence type="ECO:0000259" key="1">
    <source>
        <dbReference type="Pfam" id="PF08241"/>
    </source>
</evidence>
<proteinExistence type="predicted"/>
<keyword evidence="2" id="KW-0808">Transferase</keyword>
<evidence type="ECO:0000313" key="3">
    <source>
        <dbReference type="Proteomes" id="UP001484239"/>
    </source>
</evidence>
<dbReference type="Pfam" id="PF08241">
    <property type="entry name" value="Methyltransf_11"/>
    <property type="match status" value="1"/>
</dbReference>
<keyword evidence="3" id="KW-1185">Reference proteome</keyword>
<dbReference type="InterPro" id="IPR029063">
    <property type="entry name" value="SAM-dependent_MTases_sf"/>
</dbReference>
<keyword evidence="2" id="KW-0489">Methyltransferase</keyword>
<dbReference type="Proteomes" id="UP001484239">
    <property type="component" value="Unassembled WGS sequence"/>
</dbReference>
<name>A0ABU9E662_9BACT</name>
<dbReference type="Gene3D" id="3.40.50.150">
    <property type="entry name" value="Vaccinia Virus protein VP39"/>
    <property type="match status" value="1"/>
</dbReference>
<dbReference type="InterPro" id="IPR013216">
    <property type="entry name" value="Methyltransf_11"/>
</dbReference>
<accession>A0ABU9E662</accession>
<protein>
    <submittedName>
        <fullName evidence="2">Class I SAM-dependent methyltransferase</fullName>
        <ecNumber evidence="2">2.1.1.-</ecNumber>
    </submittedName>
</protein>
<evidence type="ECO:0000313" key="2">
    <source>
        <dbReference type="EMBL" id="MEK9500169.1"/>
    </source>
</evidence>
<reference evidence="2 3" key="1">
    <citation type="submission" date="2024-02" db="EMBL/GenBank/DDBJ databases">
        <title>A novel Gemmatimonadota bacterium.</title>
        <authorList>
            <person name="Du Z.-J."/>
            <person name="Ye Y.-Q."/>
        </authorList>
    </citation>
    <scope>NUCLEOTIDE SEQUENCE [LARGE SCALE GENOMIC DNA]</scope>
    <source>
        <strain evidence="2 3">DH-20</strain>
    </source>
</reference>
<dbReference type="PANTHER" id="PTHR43861">
    <property type="entry name" value="TRANS-ACONITATE 2-METHYLTRANSFERASE-RELATED"/>
    <property type="match status" value="1"/>
</dbReference>
<dbReference type="PANTHER" id="PTHR43861:SF1">
    <property type="entry name" value="TRANS-ACONITATE 2-METHYLTRANSFERASE"/>
    <property type="match status" value="1"/>
</dbReference>
<dbReference type="EC" id="2.1.1.-" evidence="2"/>
<dbReference type="GO" id="GO:0032259">
    <property type="term" value="P:methylation"/>
    <property type="evidence" value="ECO:0007669"/>
    <property type="project" value="UniProtKB-KW"/>
</dbReference>
<feature type="domain" description="Methyltransferase type 11" evidence="1">
    <location>
        <begin position="53"/>
        <end position="150"/>
    </location>
</feature>
<comment type="caution">
    <text evidence="2">The sequence shown here is derived from an EMBL/GenBank/DDBJ whole genome shotgun (WGS) entry which is preliminary data.</text>
</comment>
<gene>
    <name evidence="2" type="ORF">WI372_04210</name>
</gene>
<organism evidence="2 3">
    <name type="scientific">Gaopeijia maritima</name>
    <dbReference type="NCBI Taxonomy" id="3119007"/>
    <lineage>
        <taxon>Bacteria</taxon>
        <taxon>Pseudomonadati</taxon>
        <taxon>Gemmatimonadota</taxon>
        <taxon>Longimicrobiia</taxon>
        <taxon>Gaopeijiales</taxon>
        <taxon>Gaopeijiaceae</taxon>
        <taxon>Gaopeijia</taxon>
    </lineage>
</organism>